<sequence length="320" mass="34418">MAPTTGRNASSSTLSMKLLVNTKAGRVLYAEAGKDVVDFLFSLLTLPLGAVVKMLSKDAMVGCIGNLYGSVEEMDSAYLRSAEAKNALLSPPGGYGSGTRLLQLQAPALEVFQCNKGGDGNCYNYVTVARSAPCRLCHGEMDVPIEVVGFSDPAGLGFVKEVVTYTVMDDLKVAPLSTVSCITLLNALGVTDISSLQETTVRVGYAEVIISALLFIFIYMCYAHPLTTRTDSAGVVQGLEMLRASLQSKAVLTDVFLRKKNRRREQAVAAPSNKKRKLKAITLSKAMLIDVFLRKKSTKAPSKKKKGKGSTSSPMKRSRD</sequence>
<evidence type="ECO:0000256" key="1">
    <source>
        <dbReference type="SAM" id="MobiDB-lite"/>
    </source>
</evidence>
<dbReference type="PANTHER" id="PTHR33103">
    <property type="entry name" value="OS01G0153900 PROTEIN"/>
    <property type="match status" value="1"/>
</dbReference>
<feature type="region of interest" description="Disordered" evidence="1">
    <location>
        <begin position="294"/>
        <end position="320"/>
    </location>
</feature>
<protein>
    <recommendedName>
        <fullName evidence="4">DUF674 family protein</fullName>
    </recommendedName>
</protein>
<dbReference type="OrthoDB" id="663676at2759"/>
<dbReference type="PANTHER" id="PTHR33103:SF52">
    <property type="entry name" value="OS01G0154100 PROTEIN"/>
    <property type="match status" value="1"/>
</dbReference>
<feature type="compositionally biased region" description="Basic residues" evidence="1">
    <location>
        <begin position="294"/>
        <end position="308"/>
    </location>
</feature>
<dbReference type="AlphaFoldDB" id="A0A811PFD3"/>
<evidence type="ECO:0000313" key="3">
    <source>
        <dbReference type="Proteomes" id="UP000604825"/>
    </source>
</evidence>
<evidence type="ECO:0008006" key="4">
    <source>
        <dbReference type="Google" id="ProtNLM"/>
    </source>
</evidence>
<name>A0A811PFD3_9POAL</name>
<proteinExistence type="predicted"/>
<organism evidence="2 3">
    <name type="scientific">Miscanthus lutarioriparius</name>
    <dbReference type="NCBI Taxonomy" id="422564"/>
    <lineage>
        <taxon>Eukaryota</taxon>
        <taxon>Viridiplantae</taxon>
        <taxon>Streptophyta</taxon>
        <taxon>Embryophyta</taxon>
        <taxon>Tracheophyta</taxon>
        <taxon>Spermatophyta</taxon>
        <taxon>Magnoliopsida</taxon>
        <taxon>Liliopsida</taxon>
        <taxon>Poales</taxon>
        <taxon>Poaceae</taxon>
        <taxon>PACMAD clade</taxon>
        <taxon>Panicoideae</taxon>
        <taxon>Andropogonodae</taxon>
        <taxon>Andropogoneae</taxon>
        <taxon>Saccharinae</taxon>
        <taxon>Miscanthus</taxon>
    </lineage>
</organism>
<dbReference type="InterPro" id="IPR007750">
    <property type="entry name" value="DUF674"/>
</dbReference>
<comment type="caution">
    <text evidence="2">The sequence shown here is derived from an EMBL/GenBank/DDBJ whole genome shotgun (WGS) entry which is preliminary data.</text>
</comment>
<keyword evidence="3" id="KW-1185">Reference proteome</keyword>
<dbReference type="Pfam" id="PF05056">
    <property type="entry name" value="DUF674"/>
    <property type="match status" value="1"/>
</dbReference>
<accession>A0A811PFD3</accession>
<feature type="compositionally biased region" description="Low complexity" evidence="1">
    <location>
        <begin position="309"/>
        <end position="320"/>
    </location>
</feature>
<evidence type="ECO:0000313" key="2">
    <source>
        <dbReference type="EMBL" id="CAD6239734.1"/>
    </source>
</evidence>
<dbReference type="Proteomes" id="UP000604825">
    <property type="component" value="Unassembled WGS sequence"/>
</dbReference>
<reference evidence="2" key="1">
    <citation type="submission" date="2020-10" db="EMBL/GenBank/DDBJ databases">
        <authorList>
            <person name="Han B."/>
            <person name="Lu T."/>
            <person name="Zhao Q."/>
            <person name="Huang X."/>
            <person name="Zhao Y."/>
        </authorList>
    </citation>
    <scope>NUCLEOTIDE SEQUENCE</scope>
</reference>
<dbReference type="EMBL" id="CAJGYO010000006">
    <property type="protein sequence ID" value="CAD6239734.1"/>
    <property type="molecule type" value="Genomic_DNA"/>
</dbReference>
<gene>
    <name evidence="2" type="ORF">NCGR_LOCUS26599</name>
</gene>